<comment type="caution">
    <text evidence="1">The sequence shown here is derived from an EMBL/GenBank/DDBJ whole genome shotgun (WGS) entry which is preliminary data.</text>
</comment>
<dbReference type="OrthoDB" id="6620931at2759"/>
<accession>A0A6G0VUV9</accession>
<dbReference type="AlphaFoldDB" id="A0A6G0VUV9"/>
<feature type="non-terminal residue" evidence="1">
    <location>
        <position position="1"/>
    </location>
</feature>
<evidence type="ECO:0000313" key="2">
    <source>
        <dbReference type="Proteomes" id="UP000478052"/>
    </source>
</evidence>
<name>A0A6G0VUV9_APHCR</name>
<dbReference type="PANTHER" id="PTHR36688:SF1">
    <property type="entry name" value="ENDONUCLEASE_EXONUCLEASE_PHOSPHATASE DOMAIN-CONTAINING PROTEIN"/>
    <property type="match status" value="1"/>
</dbReference>
<dbReference type="Proteomes" id="UP000478052">
    <property type="component" value="Unassembled WGS sequence"/>
</dbReference>
<reference evidence="1 2" key="1">
    <citation type="submission" date="2019-08" db="EMBL/GenBank/DDBJ databases">
        <title>Whole genome of Aphis craccivora.</title>
        <authorList>
            <person name="Voronova N.V."/>
            <person name="Shulinski R.S."/>
            <person name="Bandarenka Y.V."/>
            <person name="Zhorov D.G."/>
            <person name="Warner D."/>
        </authorList>
    </citation>
    <scope>NUCLEOTIDE SEQUENCE [LARGE SCALE GENOMIC DNA]</scope>
    <source>
        <strain evidence="1">180601</strain>
        <tissue evidence="1">Whole Body</tissue>
    </source>
</reference>
<keyword evidence="2" id="KW-1185">Reference proteome</keyword>
<sequence length="69" mass="7832">TEEAPKYLGVRTDRTLTFRQHLQSVKDKIKTRNNIIAKLAGTNWGYHANVLRTSALALVYRVAEYCAPV</sequence>
<evidence type="ECO:0000313" key="1">
    <source>
        <dbReference type="EMBL" id="KAF0710578.1"/>
    </source>
</evidence>
<gene>
    <name evidence="1" type="ORF">FWK35_00036874</name>
</gene>
<proteinExistence type="predicted"/>
<dbReference type="PANTHER" id="PTHR36688">
    <property type="entry name" value="ENDO/EXONUCLEASE/PHOSPHATASE DOMAIN-CONTAINING PROTEIN"/>
    <property type="match status" value="1"/>
</dbReference>
<protein>
    <recommendedName>
        <fullName evidence="3">Reverse transcriptase domain-containing protein</fullName>
    </recommendedName>
</protein>
<evidence type="ECO:0008006" key="3">
    <source>
        <dbReference type="Google" id="ProtNLM"/>
    </source>
</evidence>
<organism evidence="1 2">
    <name type="scientific">Aphis craccivora</name>
    <name type="common">Cowpea aphid</name>
    <dbReference type="NCBI Taxonomy" id="307492"/>
    <lineage>
        <taxon>Eukaryota</taxon>
        <taxon>Metazoa</taxon>
        <taxon>Ecdysozoa</taxon>
        <taxon>Arthropoda</taxon>
        <taxon>Hexapoda</taxon>
        <taxon>Insecta</taxon>
        <taxon>Pterygota</taxon>
        <taxon>Neoptera</taxon>
        <taxon>Paraneoptera</taxon>
        <taxon>Hemiptera</taxon>
        <taxon>Sternorrhyncha</taxon>
        <taxon>Aphidomorpha</taxon>
        <taxon>Aphidoidea</taxon>
        <taxon>Aphididae</taxon>
        <taxon>Aphidini</taxon>
        <taxon>Aphis</taxon>
        <taxon>Aphis</taxon>
    </lineage>
</organism>
<dbReference type="EMBL" id="VUJU01011609">
    <property type="protein sequence ID" value="KAF0710578.1"/>
    <property type="molecule type" value="Genomic_DNA"/>
</dbReference>
<dbReference type="InterPro" id="IPR052560">
    <property type="entry name" value="RdDP_mobile_element"/>
</dbReference>